<dbReference type="EMBL" id="QROV01000008">
    <property type="protein sequence ID" value="RHL60533.1"/>
    <property type="molecule type" value="Genomic_DNA"/>
</dbReference>
<dbReference type="AlphaFoldDB" id="A0A1H7W8E4"/>
<dbReference type="RefSeq" id="WP_074859386.1">
    <property type="nucleotide sequence ID" value="NZ_CP103077.1"/>
</dbReference>
<sequence length="1029" mass="115395">MAMNNQHSGTLRTDQEANLARLDDFQVLTSDLRIQLHRLEKSGGTLRPLLENHVLTVLADISRKQLSGYGESFADAQGTADVARYAEKLRRDVEDWSRRLEAYILQGLMSGRSGSVAIEIAQKLDDSLKAILPDGSVAKKEDYYRMLCTVTAIQKQADRYTKQAEESGDTEPALALLLAYLKNYGGITDTFNHRLASLPGIYLREILHAEPKAAEPDNAYAVITSKEEAEGFTLEAGTAFPAGAEQVYKTEQEEYISPMQCVGADAVYQDKGLLYKHPLLQGTEQPFAHGKALYIGWQIESPMLVLEEGERKVTVLFSLTSDSILPDSFPADALALQLSTEEGWTERTCRYSVEGRQLVVSFTIGQEEAAPTVCTEEIHGMATEYPALRLLTDQPRWVSRLNIDGVEIQAEVTGIRNFTLNNELGEADTAQPFQPFGIQGQRGASFLFGSTETGLKPLLEVRLRGTWKNLPGTEAEFNSLYKEYDTHADLFTVSVEYRQGGRWKRCGEGQRLFRFDADGNMDKAEISFISDEKEDPDKCGDHCDKEGLFRVTLESPTIGFGVEAYRKRFMEVMTHNSRCKKKELMEIPQEPSEPLLADVELSYLAKAGWKDSAIRLSRITGWSEQEPQAVGEGEIQPFLLPAPAEHLVLFAFTRAKGKRKVRMYIDTALPEERIPFDSPQPGQKVKAGWELWNGTGWQSVSPESVKTEETGGLTQSGFIEITLSEQINDNYTDGQGRLWLRAALTGDVSACLAIRGIWTNCIRVTAVNGDGTSLPAGTLQELEEIDERIESVTQPLPGFGGRTAETETQHAVRQQMRLHNRHRAITMRDYEELVLEHFPEVDKAQCIAIPQENALLGICIVVFSCAEDSRYFLSSAWKLEEIRRAVSRYTSPFVTVKVVNPQYEKIEVYCRVVLRDNPQRYESKVLRQLVVLAQNCIAPWYRKREIPDSGQSFSYKELHARMVNHEDLLRLVLLEVDGVSLPDVDVETEDHVFKGSKPWSILLPEIKIELLSPGDGIEKAEIGGNFIIK</sequence>
<accession>A0A1H7W8E4</accession>
<gene>
    <name evidence="1" type="ORF">DW011_08760</name>
</gene>
<reference evidence="1 2" key="1">
    <citation type="submission" date="2018-08" db="EMBL/GenBank/DDBJ databases">
        <title>A genome reference for cultivated species of the human gut microbiota.</title>
        <authorList>
            <person name="Zou Y."/>
            <person name="Xue W."/>
            <person name="Luo G."/>
        </authorList>
    </citation>
    <scope>NUCLEOTIDE SEQUENCE [LARGE SCALE GENOMIC DNA]</scope>
    <source>
        <strain evidence="1 2">AF37-12</strain>
    </source>
</reference>
<name>A0A1H7W8E4_BACT4</name>
<evidence type="ECO:0000313" key="1">
    <source>
        <dbReference type="EMBL" id="RHL60533.1"/>
    </source>
</evidence>
<protein>
    <submittedName>
        <fullName evidence="1">Uncharacterized protein</fullName>
    </submittedName>
</protein>
<evidence type="ECO:0000313" key="2">
    <source>
        <dbReference type="Proteomes" id="UP000283616"/>
    </source>
</evidence>
<dbReference type="Proteomes" id="UP000283616">
    <property type="component" value="Unassembled WGS sequence"/>
</dbReference>
<proteinExistence type="predicted"/>
<organism evidence="1 2">
    <name type="scientific">Bacteroides thetaiotaomicron</name>
    <dbReference type="NCBI Taxonomy" id="818"/>
    <lineage>
        <taxon>Bacteria</taxon>
        <taxon>Pseudomonadati</taxon>
        <taxon>Bacteroidota</taxon>
        <taxon>Bacteroidia</taxon>
        <taxon>Bacteroidales</taxon>
        <taxon>Bacteroidaceae</taxon>
        <taxon>Bacteroides</taxon>
    </lineage>
</organism>
<comment type="caution">
    <text evidence="1">The sequence shown here is derived from an EMBL/GenBank/DDBJ whole genome shotgun (WGS) entry which is preliminary data.</text>
</comment>